<proteinExistence type="predicted"/>
<feature type="domain" description="Bacteriophage T5 Orf172 DNA-binding" evidence="3">
    <location>
        <begin position="197"/>
        <end position="286"/>
    </location>
</feature>
<dbReference type="PANTHER" id="PTHR28094:SF1">
    <property type="entry name" value="MEIOTICALLY UP-REGULATED GENE 113 PROTEIN"/>
    <property type="match status" value="1"/>
</dbReference>
<feature type="compositionally biased region" description="Polar residues" evidence="1">
    <location>
        <begin position="17"/>
        <end position="34"/>
    </location>
</feature>
<dbReference type="AlphaFoldDB" id="A0A8H6MP73"/>
<feature type="region of interest" description="Disordered" evidence="1">
    <location>
        <begin position="438"/>
        <end position="569"/>
    </location>
</feature>
<comment type="caution">
    <text evidence="4">The sequence shown here is derived from an EMBL/GenBank/DDBJ whole genome shotgun (WGS) entry which is preliminary data.</text>
</comment>
<evidence type="ECO:0000313" key="5">
    <source>
        <dbReference type="Proteomes" id="UP000639643"/>
    </source>
</evidence>
<dbReference type="OrthoDB" id="3511049at2759"/>
<feature type="compositionally biased region" description="Acidic residues" evidence="1">
    <location>
        <begin position="489"/>
        <end position="513"/>
    </location>
</feature>
<keyword evidence="2" id="KW-1133">Transmembrane helix</keyword>
<evidence type="ECO:0000313" key="4">
    <source>
        <dbReference type="EMBL" id="KAF6804047.1"/>
    </source>
</evidence>
<dbReference type="Pfam" id="PF10544">
    <property type="entry name" value="T5orf172"/>
    <property type="match status" value="1"/>
</dbReference>
<dbReference type="InterPro" id="IPR053006">
    <property type="entry name" value="Meiosis_regulatory"/>
</dbReference>
<feature type="compositionally biased region" description="Basic and acidic residues" evidence="1">
    <location>
        <begin position="542"/>
        <end position="560"/>
    </location>
</feature>
<keyword evidence="2" id="KW-0472">Membrane</keyword>
<feature type="compositionally biased region" description="Polar residues" evidence="1">
    <location>
        <begin position="450"/>
        <end position="459"/>
    </location>
</feature>
<keyword evidence="2" id="KW-0812">Transmembrane</keyword>
<evidence type="ECO:0000259" key="3">
    <source>
        <dbReference type="SMART" id="SM00974"/>
    </source>
</evidence>
<organism evidence="4 5">
    <name type="scientific">Colletotrichum musicola</name>
    <dbReference type="NCBI Taxonomy" id="2175873"/>
    <lineage>
        <taxon>Eukaryota</taxon>
        <taxon>Fungi</taxon>
        <taxon>Dikarya</taxon>
        <taxon>Ascomycota</taxon>
        <taxon>Pezizomycotina</taxon>
        <taxon>Sordariomycetes</taxon>
        <taxon>Hypocreomycetidae</taxon>
        <taxon>Glomerellales</taxon>
        <taxon>Glomerellaceae</taxon>
        <taxon>Colletotrichum</taxon>
        <taxon>Colletotrichum orchidearum species complex</taxon>
    </lineage>
</organism>
<feature type="transmembrane region" description="Helical" evidence="2">
    <location>
        <begin position="367"/>
        <end position="393"/>
    </location>
</feature>
<dbReference type="InterPro" id="IPR018306">
    <property type="entry name" value="Phage_T5_Orf172_DNA-bd"/>
</dbReference>
<sequence>MRVAKRQNKAASRPQAGPQSSPLAPTSSGLSPQIATRRRASFQLPTRHTDSPAGRDSPISEATEEADVEIETPTRPPPRRVRPASAGQRGAGSRLSLQQSTTLNIDASSLKEEEDNVLPPLLRTSHTSPETQDDSVRRRQRPGLTERPASDPIVKPKMTGSEIDRNIANLILNGPKGLKKGDAEGNIYIFVTVPKGDGDVRLMKVGITGGEAGRRGSAIKGKCRHTEMREHPRAAARVIPCYAVAEKLIHAELENFRHHWLCKCNVRHREYFNVSDEVVLEAYSRWRDFCAEKPWDKDGNLLPEWKERLRRRLIFDDAREDYNHRKLAKQWRTFTTPLAPERLVYEVFRVVKRAWPRRWIIATGCEFLFIFLTCPACWLIKAFASAIFIMGLLEFRESNLFSDQLVKSVCNGGFQSIICRLDFFEAGGQDKTLVHTTTPREATPREAASSGAQPQQSGDDFQPRITGVFPSEDLPSDGETGYEGNDFGGYEDSEMQEIPDSDEDADCYGDDDDGYRSSPSLPRTSRSWVNGSGRDIPALTRDGLRSDRSLPEVIDLRGPTDSDSDDVAE</sequence>
<dbReference type="SMART" id="SM00974">
    <property type="entry name" value="T5orf172"/>
    <property type="match status" value="1"/>
</dbReference>
<keyword evidence="5" id="KW-1185">Reference proteome</keyword>
<name>A0A8H6MP73_9PEZI</name>
<evidence type="ECO:0000256" key="1">
    <source>
        <dbReference type="SAM" id="MobiDB-lite"/>
    </source>
</evidence>
<protein>
    <recommendedName>
        <fullName evidence="3">Bacteriophage T5 Orf172 DNA-binding domain-containing protein</fullName>
    </recommendedName>
</protein>
<gene>
    <name evidence="4" type="ORF">CMUS01_14947</name>
</gene>
<feature type="compositionally biased region" description="Polar residues" evidence="1">
    <location>
        <begin position="95"/>
        <end position="107"/>
    </location>
</feature>
<dbReference type="EMBL" id="WIGM01001158">
    <property type="protein sequence ID" value="KAF6804047.1"/>
    <property type="molecule type" value="Genomic_DNA"/>
</dbReference>
<dbReference type="Proteomes" id="UP000639643">
    <property type="component" value="Unassembled WGS sequence"/>
</dbReference>
<feature type="region of interest" description="Disordered" evidence="1">
    <location>
        <begin position="1"/>
        <end position="157"/>
    </location>
</feature>
<dbReference type="PANTHER" id="PTHR28094">
    <property type="entry name" value="MEIOTICALLY UP-REGULATED GENE 113 PROTEIN"/>
    <property type="match status" value="1"/>
</dbReference>
<feature type="compositionally biased region" description="Low complexity" evidence="1">
    <location>
        <begin position="516"/>
        <end position="527"/>
    </location>
</feature>
<reference evidence="4" key="1">
    <citation type="journal article" date="2020" name="Phytopathology">
        <title>Genome Sequence Resources of Colletotrichum truncatum, C. plurivorum, C. musicola, and C. sojae: Four Species Pathogenic to Soybean (Glycine max).</title>
        <authorList>
            <person name="Rogerio F."/>
            <person name="Boufleur T.R."/>
            <person name="Ciampi-Guillardi M."/>
            <person name="Sukno S.A."/>
            <person name="Thon M.R."/>
            <person name="Massola Junior N.S."/>
            <person name="Baroncelli R."/>
        </authorList>
    </citation>
    <scope>NUCLEOTIDE SEQUENCE</scope>
    <source>
        <strain evidence="4">LFN0074</strain>
    </source>
</reference>
<accession>A0A8H6MP73</accession>
<evidence type="ECO:0000256" key="2">
    <source>
        <dbReference type="SAM" id="Phobius"/>
    </source>
</evidence>